<dbReference type="SUPFAM" id="SSF81383">
    <property type="entry name" value="F-box domain"/>
    <property type="match status" value="1"/>
</dbReference>
<reference evidence="1 2" key="1">
    <citation type="journal article" date="2012" name="Eukaryot. Cell">
        <title>Genome sequence of the Trichosporon asahii environmental strain CBS 8904.</title>
        <authorList>
            <person name="Yang R.Y."/>
            <person name="Li H.T."/>
            <person name="Zhu H."/>
            <person name="Zhou G.P."/>
            <person name="Wang M."/>
            <person name="Wang L."/>
        </authorList>
    </citation>
    <scope>NUCLEOTIDE SEQUENCE [LARGE SCALE GENOMIC DNA]</scope>
    <source>
        <strain evidence="1 2">CBS 8904</strain>
    </source>
</reference>
<evidence type="ECO:0008006" key="3">
    <source>
        <dbReference type="Google" id="ProtNLM"/>
    </source>
</evidence>
<name>K1VHD7_TRIAC</name>
<dbReference type="InterPro" id="IPR036047">
    <property type="entry name" value="F-box-like_dom_sf"/>
</dbReference>
<dbReference type="EMBL" id="AMBO01000247">
    <property type="protein sequence ID" value="EKD03520.1"/>
    <property type="molecule type" value="Genomic_DNA"/>
</dbReference>
<dbReference type="InParanoid" id="K1VHD7"/>
<dbReference type="eggNOG" id="ENOG502RV8S">
    <property type="taxonomic scope" value="Eukaryota"/>
</dbReference>
<evidence type="ECO:0000313" key="1">
    <source>
        <dbReference type="EMBL" id="EKD03520.1"/>
    </source>
</evidence>
<keyword evidence="2" id="KW-1185">Reference proteome</keyword>
<dbReference type="HOGENOM" id="CLU_829460_0_0_1"/>
<protein>
    <recommendedName>
        <fullName evidence="3">F-box domain-containing protein</fullName>
    </recommendedName>
</protein>
<evidence type="ECO:0000313" key="2">
    <source>
        <dbReference type="Proteomes" id="UP000006757"/>
    </source>
</evidence>
<gene>
    <name evidence="1" type="ORF">A1Q2_02238</name>
</gene>
<organism evidence="1 2">
    <name type="scientific">Trichosporon asahii var. asahii (strain CBS 8904)</name>
    <name type="common">Yeast</name>
    <dbReference type="NCBI Taxonomy" id="1220162"/>
    <lineage>
        <taxon>Eukaryota</taxon>
        <taxon>Fungi</taxon>
        <taxon>Dikarya</taxon>
        <taxon>Basidiomycota</taxon>
        <taxon>Agaricomycotina</taxon>
        <taxon>Tremellomycetes</taxon>
        <taxon>Trichosporonales</taxon>
        <taxon>Trichosporonaceae</taxon>
        <taxon>Trichosporon</taxon>
    </lineage>
</organism>
<comment type="caution">
    <text evidence="1">The sequence shown here is derived from an EMBL/GenBank/DDBJ whole genome shotgun (WGS) entry which is preliminary data.</text>
</comment>
<dbReference type="Proteomes" id="UP000006757">
    <property type="component" value="Unassembled WGS sequence"/>
</dbReference>
<proteinExistence type="predicted"/>
<sequence length="342" mass="37941">MSPADSVLTVFPIEVLQHIAVELDRPDLARLLRVNSFFHQAFVTSLYTRVPSVVIQNLDPGSAHRRPPLRLPAYARHVRCLSVPVWPASCCRLPSKLPHLPSLGVIILEAALPHGHGIVRLPTEEETLCPLPPTLKPKTVVMRYPFIYDGGAQFPAGLLTESTELVAFLNLSGGIDDQPGALSFGTLLDIVDFEIPESVYNMTIVLDPSTRSDWKFFNVATLIRLCDHYTEGSIFPFENLLSLTFVLGDGSFASSSRDAILENVRSELRENVHKAAADPDFEPRARPFEINIMLLHEFLASKKYSHVLSKEETAQYLLAPSSLKHVDTGGDVQDVIGRARRD</sequence>
<accession>K1VHD7</accession>
<dbReference type="AlphaFoldDB" id="K1VHD7"/>